<sequence length="1173" mass="130692">MSNDRVLVSYAAQQPFLASDNWKQIQTALQAQLPLRNIHWKSTFRPLRTIQKLDVALVALESLQDEHASQIPVTVLEKPLLHMYIVSCEDADLDTYRNTIKKQIKDWLSTITAKKHNEWLIVHVVRPDARTPSGNFFQMKYSVFERIKTDFNTEKRDRCVQLTWSTYYENPTAWADLTSRMKDGILLAFDSSVTQREEEVKRSESQRQMPGWNFCNYFTLKESVASSFEGVGLYDDALYQYGELEVSFQQVLKEKNVSWFGTLIQPGPQDDSLPLLSITKKPYRELILANTISVFDFRTYILARQCILLAKLERISEIGKKVASFLNAFSRRLKEVESTVPEFFIQSWIYSSALSAVDQCDEWIGGLTITGSALSAAHSSKGELLEMARNQLDFIGVLLKYLPTNPPFFMTADDLPTRPSREASQATTISNSDLLEAMSDSETFYARYIDITNRAIDMYAKGGRRKSALKLHGCLAAINFHRGQLDEALSAFTSLPAHYAPHMWSSLEGYMISRAVDARVTLSGPQDREWVHVLLSFLKVYSESSGAELLTHHGDANAYVKRLVEALVSASAQLDSDLQYADHPGIRLALVGDGRAAGDKDGAYLDVSVTNKLCSSLLADEMTLVLTGPDVVRHRFSATSITVPPGTSTVSLFSPTSSAGTFLVEYEELRVNKLILHWTSKASSKSRNARSNADLPTLLHLPEDPDALSVQVSQPKRIQLGEVPSLQLDIGTGRNDIEKLNIRLSSPSGAILRCKDAHLEGSTAIELTNDSIAFSTLSKQTLLSVRIPHSDNSASDLLKVILGVEYTTSVEPTVKRTLNLTGTVATSLPLAINVEDFFRGRRLFSKFTISTTSLQCIRVSSAQLEFAGPDNREAKIVGCLQTKRRVVNVTPNQPASFLFHIDSPDGPVRDPVYLGITYRMLRQEVEVLVQRAINSASSDQNSTRDNPELTAYILASLKANSSWIEPYCVTGELLLPAALAKDSQHLERAYTHVKDLLSDSSRTAEYLALDSWNEVRIPLDVPSMNVIAAAELRLKSRSGHRMGSFYAGQPIATTLTIHTSFWWGDRPVDTKTEYMLRFDVAEMTRSWLVSGQKRGDFVARDDGSYSTTLTLVALHHGELQLPTVSIQAMPVIGEQMPTTTPTVDVHQVHGAERILVLPRGGRSTFIVEIEGVQ</sequence>
<dbReference type="Proteomes" id="UP001556367">
    <property type="component" value="Unassembled WGS sequence"/>
</dbReference>
<evidence type="ECO:0000259" key="4">
    <source>
        <dbReference type="Pfam" id="PF12584"/>
    </source>
</evidence>
<protein>
    <recommendedName>
        <fullName evidence="9">Trafficking protein particle complex subunit 10</fullName>
    </recommendedName>
</protein>
<evidence type="ECO:0008006" key="9">
    <source>
        <dbReference type="Google" id="ProtNLM"/>
    </source>
</evidence>
<keyword evidence="2" id="KW-0813">Transport</keyword>
<dbReference type="InterPro" id="IPR056913">
    <property type="entry name" value="TRAPPC10/Trs130_N"/>
</dbReference>
<evidence type="ECO:0000256" key="3">
    <source>
        <dbReference type="ARBA" id="ARBA00023034"/>
    </source>
</evidence>
<feature type="domain" description="TRAPPC10/Trs130 C-terminal" evidence="4">
    <location>
        <begin position="1018"/>
        <end position="1157"/>
    </location>
</feature>
<keyword evidence="8" id="KW-1185">Reference proteome</keyword>
<dbReference type="Pfam" id="PF23274">
    <property type="entry name" value="DUF7077"/>
    <property type="match status" value="1"/>
</dbReference>
<feature type="domain" description="TRAPPC10/Trs130 N-terminal" evidence="5">
    <location>
        <begin position="2"/>
        <end position="318"/>
    </location>
</feature>
<proteinExistence type="predicted"/>
<dbReference type="Pfam" id="PF12584">
    <property type="entry name" value="TRAPPC10"/>
    <property type="match status" value="1"/>
</dbReference>
<keyword evidence="3" id="KW-0333">Golgi apparatus</keyword>
<dbReference type="PANTHER" id="PTHR13251">
    <property type="entry name" value="EPILEPSY HOLOPROSENCEPHALY CANDIDATE 1/TMEM1"/>
    <property type="match status" value="1"/>
</dbReference>
<comment type="caution">
    <text evidence="7">The sequence shown here is derived from an EMBL/GenBank/DDBJ whole genome shotgun (WGS) entry which is preliminary data.</text>
</comment>
<feature type="domain" description="DUF7077" evidence="6">
    <location>
        <begin position="705"/>
        <end position="809"/>
    </location>
</feature>
<dbReference type="Pfam" id="PF23036">
    <property type="entry name" value="TRAPPC10_1st"/>
    <property type="match status" value="1"/>
</dbReference>
<name>A0ABR3IUV4_9AGAR</name>
<comment type="subcellular location">
    <subcellularLocation>
        <location evidence="1">Golgi apparatus</location>
    </subcellularLocation>
</comment>
<evidence type="ECO:0000259" key="6">
    <source>
        <dbReference type="Pfam" id="PF23274"/>
    </source>
</evidence>
<evidence type="ECO:0000256" key="2">
    <source>
        <dbReference type="ARBA" id="ARBA00022448"/>
    </source>
</evidence>
<accession>A0ABR3IUV4</accession>
<evidence type="ECO:0000259" key="5">
    <source>
        <dbReference type="Pfam" id="PF23036"/>
    </source>
</evidence>
<dbReference type="EMBL" id="JASNQZ010000015">
    <property type="protein sequence ID" value="KAL0947038.1"/>
    <property type="molecule type" value="Genomic_DNA"/>
</dbReference>
<reference evidence="8" key="1">
    <citation type="submission" date="2024-06" db="EMBL/GenBank/DDBJ databases">
        <title>Multi-omics analyses provide insights into the biosynthesis of the anticancer antibiotic pleurotin in Hohenbuehelia grisea.</title>
        <authorList>
            <person name="Weaver J.A."/>
            <person name="Alberti F."/>
        </authorList>
    </citation>
    <scope>NUCLEOTIDE SEQUENCE [LARGE SCALE GENOMIC DNA]</scope>
    <source>
        <strain evidence="8">T-177</strain>
    </source>
</reference>
<dbReference type="PANTHER" id="PTHR13251:SF3">
    <property type="entry name" value="TRAFFICKING PROTEIN PARTICLE COMPLEX SUBUNIT 10"/>
    <property type="match status" value="1"/>
</dbReference>
<dbReference type="InterPro" id="IPR045126">
    <property type="entry name" value="TRAPPC10/Trs130"/>
</dbReference>
<dbReference type="InterPro" id="IPR055505">
    <property type="entry name" value="DUF7077"/>
</dbReference>
<evidence type="ECO:0000313" key="8">
    <source>
        <dbReference type="Proteomes" id="UP001556367"/>
    </source>
</evidence>
<gene>
    <name evidence="7" type="ORF">HGRIS_013180</name>
</gene>
<dbReference type="InterPro" id="IPR022233">
    <property type="entry name" value="TRAPPC10/Trs130_C"/>
</dbReference>
<evidence type="ECO:0000256" key="1">
    <source>
        <dbReference type="ARBA" id="ARBA00004555"/>
    </source>
</evidence>
<organism evidence="7 8">
    <name type="scientific">Hohenbuehelia grisea</name>
    <dbReference type="NCBI Taxonomy" id="104357"/>
    <lineage>
        <taxon>Eukaryota</taxon>
        <taxon>Fungi</taxon>
        <taxon>Dikarya</taxon>
        <taxon>Basidiomycota</taxon>
        <taxon>Agaricomycotina</taxon>
        <taxon>Agaricomycetes</taxon>
        <taxon>Agaricomycetidae</taxon>
        <taxon>Agaricales</taxon>
        <taxon>Pleurotineae</taxon>
        <taxon>Pleurotaceae</taxon>
        <taxon>Hohenbuehelia</taxon>
    </lineage>
</organism>
<evidence type="ECO:0000313" key="7">
    <source>
        <dbReference type="EMBL" id="KAL0947038.1"/>
    </source>
</evidence>